<organism evidence="7 8">
    <name type="scientific">Melioribacter roseus (strain DSM 23840 / JCM 17771 / VKM B-2668 / P3M-2)</name>
    <dbReference type="NCBI Taxonomy" id="1191523"/>
    <lineage>
        <taxon>Bacteria</taxon>
        <taxon>Pseudomonadati</taxon>
        <taxon>Ignavibacteriota</taxon>
        <taxon>Ignavibacteria</taxon>
        <taxon>Ignavibacteriales</taxon>
        <taxon>Melioribacteraceae</taxon>
        <taxon>Melioribacter</taxon>
    </lineage>
</organism>
<dbReference type="GO" id="GO:0006520">
    <property type="term" value="P:amino acid metabolic process"/>
    <property type="evidence" value="ECO:0007669"/>
    <property type="project" value="InterPro"/>
</dbReference>
<keyword evidence="3 7" id="KW-0032">Aminotransferase</keyword>
<dbReference type="PATRIC" id="fig|1191523.3.peg.1724"/>
<sequence>MDFEFPERINRAVASLTMQIAQRAIELRAQDEDIVDFSVGEPDFPTPDNIKNAAIKAIELNLTKYTANTGILELRKAIADKLERDNGLSYSPDEIIVSNGAKQCVYNAIQALVGENDDVLIPAPYYVSYPEMVKLAGGNPVFINTSVESGFKLTPELLESSLTPKTKMLILCNPSNPTGSVFHESELNALKETFRKGNYLILTDEIYEKIIYDGIGFLSVASLGEEIKKRTILVNGHSKAYSMTGWRIGYAAAEREIIKAMAKVQSHSTSNASTVSQYAALEALKGPQESVEIMRKEFEKRRDFLFEELNSIEGIFTSKPEGAFYVFPDVSYYLGKKFKDKIIGDVFEFSLFLLNEARVVVVPGIAFGNQNCIRISFSTSMDRIAEGIKRIKNALELLV</sequence>
<dbReference type="HOGENOM" id="CLU_017584_4_3_10"/>
<dbReference type="Proteomes" id="UP000009011">
    <property type="component" value="Chromosome"/>
</dbReference>
<dbReference type="FunFam" id="3.40.640.10:FF:000033">
    <property type="entry name" value="Aspartate aminotransferase"/>
    <property type="match status" value="1"/>
</dbReference>
<evidence type="ECO:0000313" key="7">
    <source>
        <dbReference type="EMBL" id="AFN74860.1"/>
    </source>
</evidence>
<evidence type="ECO:0000313" key="8">
    <source>
        <dbReference type="Proteomes" id="UP000009011"/>
    </source>
</evidence>
<dbReference type="EMBL" id="CP003557">
    <property type="protein sequence ID" value="AFN74860.1"/>
    <property type="molecule type" value="Genomic_DNA"/>
</dbReference>
<reference evidence="7 8" key="1">
    <citation type="journal article" date="2013" name="PLoS ONE">
        <title>Genomic analysis of Melioribacter roseus, facultatively anaerobic organotrophic bacterium representing a novel deep lineage within Bacteriodetes/Chlorobi group.</title>
        <authorList>
            <person name="Kadnikov V.V."/>
            <person name="Mardanov A.V."/>
            <person name="Podosokorskaya O.A."/>
            <person name="Gavrilov S.N."/>
            <person name="Kublanov I.V."/>
            <person name="Beletsky A.V."/>
            <person name="Bonch-Osmolovskaya E.A."/>
            <person name="Ravin N.V."/>
        </authorList>
    </citation>
    <scope>NUCLEOTIDE SEQUENCE [LARGE SCALE GENOMIC DNA]</scope>
    <source>
        <strain evidence="8">JCM 17771 / P3M-2</strain>
    </source>
</reference>
<evidence type="ECO:0000259" key="6">
    <source>
        <dbReference type="Pfam" id="PF00155"/>
    </source>
</evidence>
<dbReference type="eggNOG" id="COG0436">
    <property type="taxonomic scope" value="Bacteria"/>
</dbReference>
<dbReference type="GO" id="GO:0008483">
    <property type="term" value="F:transaminase activity"/>
    <property type="evidence" value="ECO:0007669"/>
    <property type="project" value="UniProtKB-KW"/>
</dbReference>
<dbReference type="CDD" id="cd00609">
    <property type="entry name" value="AAT_like"/>
    <property type="match status" value="1"/>
</dbReference>
<comment type="similarity">
    <text evidence="2">Belongs to the class-I pyridoxal-phosphate-dependent aminotransferase family.</text>
</comment>
<feature type="domain" description="Aminotransferase class I/classII large" evidence="6">
    <location>
        <begin position="33"/>
        <end position="391"/>
    </location>
</feature>
<dbReference type="KEGG" id="mro:MROS_1626"/>
<name>I6Z6S1_MELRP</name>
<evidence type="ECO:0000256" key="3">
    <source>
        <dbReference type="ARBA" id="ARBA00022576"/>
    </source>
</evidence>
<evidence type="ECO:0000256" key="5">
    <source>
        <dbReference type="ARBA" id="ARBA00022898"/>
    </source>
</evidence>
<dbReference type="OrthoDB" id="9802328at2"/>
<dbReference type="InterPro" id="IPR015422">
    <property type="entry name" value="PyrdxlP-dep_Trfase_small"/>
</dbReference>
<keyword evidence="8" id="KW-1185">Reference proteome</keyword>
<dbReference type="InterPro" id="IPR015424">
    <property type="entry name" value="PyrdxlP-dep_Trfase"/>
</dbReference>
<dbReference type="RefSeq" id="WP_014856294.1">
    <property type="nucleotide sequence ID" value="NC_018178.1"/>
</dbReference>
<dbReference type="InterPro" id="IPR050596">
    <property type="entry name" value="AspAT/PAT-like"/>
</dbReference>
<protein>
    <submittedName>
        <fullName evidence="7">Aspartate aminotransferase</fullName>
    </submittedName>
</protein>
<keyword evidence="4 7" id="KW-0808">Transferase</keyword>
<dbReference type="Pfam" id="PF00155">
    <property type="entry name" value="Aminotran_1_2"/>
    <property type="match status" value="1"/>
</dbReference>
<proteinExistence type="inferred from homology"/>
<evidence type="ECO:0000256" key="1">
    <source>
        <dbReference type="ARBA" id="ARBA00001933"/>
    </source>
</evidence>
<comment type="cofactor">
    <cofactor evidence="1">
        <name>pyridoxal 5'-phosphate</name>
        <dbReference type="ChEBI" id="CHEBI:597326"/>
    </cofactor>
</comment>
<dbReference type="PANTHER" id="PTHR46383">
    <property type="entry name" value="ASPARTATE AMINOTRANSFERASE"/>
    <property type="match status" value="1"/>
</dbReference>
<accession>I6Z6S1</accession>
<evidence type="ECO:0000256" key="2">
    <source>
        <dbReference type="ARBA" id="ARBA00007441"/>
    </source>
</evidence>
<evidence type="ECO:0000256" key="4">
    <source>
        <dbReference type="ARBA" id="ARBA00022679"/>
    </source>
</evidence>
<dbReference type="SUPFAM" id="SSF53383">
    <property type="entry name" value="PLP-dependent transferases"/>
    <property type="match status" value="1"/>
</dbReference>
<dbReference type="GO" id="GO:0030170">
    <property type="term" value="F:pyridoxal phosphate binding"/>
    <property type="evidence" value="ECO:0007669"/>
    <property type="project" value="InterPro"/>
</dbReference>
<dbReference type="PRINTS" id="PR00753">
    <property type="entry name" value="ACCSYNTHASE"/>
</dbReference>
<dbReference type="STRING" id="1191523.MROS_1626"/>
<dbReference type="InterPro" id="IPR015421">
    <property type="entry name" value="PyrdxlP-dep_Trfase_major"/>
</dbReference>
<dbReference type="InterPro" id="IPR004839">
    <property type="entry name" value="Aminotransferase_I/II_large"/>
</dbReference>
<gene>
    <name evidence="7" type="ordered locus">MROS_1626</name>
</gene>
<keyword evidence="5" id="KW-0663">Pyridoxal phosphate</keyword>
<dbReference type="AlphaFoldDB" id="I6Z6S1"/>
<dbReference type="Gene3D" id="3.40.640.10">
    <property type="entry name" value="Type I PLP-dependent aspartate aminotransferase-like (Major domain)"/>
    <property type="match status" value="1"/>
</dbReference>
<dbReference type="Gene3D" id="3.90.1150.10">
    <property type="entry name" value="Aspartate Aminotransferase, domain 1"/>
    <property type="match status" value="1"/>
</dbReference>
<dbReference type="PANTHER" id="PTHR46383:SF1">
    <property type="entry name" value="ASPARTATE AMINOTRANSFERASE"/>
    <property type="match status" value="1"/>
</dbReference>